<proteinExistence type="predicted"/>
<dbReference type="EMBL" id="BPQO01000003">
    <property type="protein sequence ID" value="GJD87357.1"/>
    <property type="molecule type" value="Genomic_DNA"/>
</dbReference>
<dbReference type="Proteomes" id="UP001055247">
    <property type="component" value="Unassembled WGS sequence"/>
</dbReference>
<comment type="caution">
    <text evidence="1">The sequence shown here is derived from an EMBL/GenBank/DDBJ whole genome shotgun (WGS) entry which is preliminary data.</text>
</comment>
<gene>
    <name evidence="1" type="primary">fhcB</name>
    <name evidence="1" type="ORF">BHAOGJBA_0859</name>
</gene>
<evidence type="ECO:0000313" key="2">
    <source>
        <dbReference type="Proteomes" id="UP001055247"/>
    </source>
</evidence>
<accession>A0AAV4ZGL4</accession>
<dbReference type="AlphaFoldDB" id="A0AAV4ZGL4"/>
<evidence type="ECO:0000313" key="1">
    <source>
        <dbReference type="EMBL" id="GJD87357.1"/>
    </source>
</evidence>
<sequence>MAAWVKGGATDADAAVMAAARLLSSAHAPVFAGLNAEVAAIRAAYDLAGRIGASVDTAGGDATYADLGALARVGAMQAPPAEVAGRADAVLVVGEAPLKSPLVERLRGTKPVRGRAAGAERSIHHLRSNQDLAVQIAHLRAHARGHMTSDAGMAETARAMASALYGAVLYDPGELGTLGIEMLQGLAMDLNESTRCFALSVSDGTQDRAALQVAAWTTGQATRVGFGRRVPEQDPWRFDADRQARAGEADAALWLASLPTPRPTWLKTLPTVALVGADAAPDLAEVVIRVGEPGRETGGVLWNEGRAGLSYRAPEQGADLPTAADIIARIAAAVAGRGAVAGRSAVANSEDA</sequence>
<keyword evidence="2" id="KW-1185">Reference proteome</keyword>
<dbReference type="RefSeq" id="WP_066921461.1">
    <property type="nucleotide sequence ID" value="NZ_BPQO01000003.1"/>
</dbReference>
<name>A0AAV4ZGL4_9HYPH</name>
<reference evidence="1" key="1">
    <citation type="journal article" date="2016" name="Front. Microbiol.">
        <title>Genome Sequence of the Piezophilic, Mesophilic Sulfate-Reducing Bacterium Desulfovibrio indicus J2T.</title>
        <authorList>
            <person name="Cao J."/>
            <person name="Maignien L."/>
            <person name="Shao Z."/>
            <person name="Alain K."/>
            <person name="Jebbar M."/>
        </authorList>
    </citation>
    <scope>NUCLEOTIDE SEQUENCE</scope>
    <source>
        <strain evidence="1">DSM 16372</strain>
    </source>
</reference>
<organism evidence="1 2">
    <name type="scientific">Methylobacterium hispanicum</name>
    <dbReference type="NCBI Taxonomy" id="270350"/>
    <lineage>
        <taxon>Bacteria</taxon>
        <taxon>Pseudomonadati</taxon>
        <taxon>Pseudomonadota</taxon>
        <taxon>Alphaproteobacteria</taxon>
        <taxon>Hyphomicrobiales</taxon>
        <taxon>Methylobacteriaceae</taxon>
        <taxon>Methylobacterium</taxon>
    </lineage>
</organism>
<reference evidence="1" key="2">
    <citation type="submission" date="2021-08" db="EMBL/GenBank/DDBJ databases">
        <authorList>
            <person name="Tani A."/>
            <person name="Ola A."/>
            <person name="Ogura Y."/>
            <person name="Katsura K."/>
            <person name="Hayashi T."/>
        </authorList>
    </citation>
    <scope>NUCLEOTIDE SEQUENCE</scope>
    <source>
        <strain evidence="1">DSM 16372</strain>
    </source>
</reference>
<protein>
    <submittedName>
        <fullName evidence="1">Formyltransferase/hydrolase complex Fhc subunit B</fullName>
    </submittedName>
</protein>